<proteinExistence type="predicted"/>
<evidence type="ECO:0008006" key="3">
    <source>
        <dbReference type="Google" id="ProtNLM"/>
    </source>
</evidence>
<gene>
    <name evidence="1" type="ORF">FA13DRAFT_1662296</name>
</gene>
<evidence type="ECO:0000313" key="1">
    <source>
        <dbReference type="EMBL" id="TEB32613.1"/>
    </source>
</evidence>
<accession>A0A4Y7TEL2</accession>
<keyword evidence="2" id="KW-1185">Reference proteome</keyword>
<evidence type="ECO:0000313" key="2">
    <source>
        <dbReference type="Proteomes" id="UP000298030"/>
    </source>
</evidence>
<reference evidence="1 2" key="1">
    <citation type="journal article" date="2019" name="Nat. Ecol. Evol.">
        <title>Megaphylogeny resolves global patterns of mushroom evolution.</title>
        <authorList>
            <person name="Varga T."/>
            <person name="Krizsan K."/>
            <person name="Foldi C."/>
            <person name="Dima B."/>
            <person name="Sanchez-Garcia M."/>
            <person name="Sanchez-Ramirez S."/>
            <person name="Szollosi G.J."/>
            <person name="Szarkandi J.G."/>
            <person name="Papp V."/>
            <person name="Albert L."/>
            <person name="Andreopoulos W."/>
            <person name="Angelini C."/>
            <person name="Antonin V."/>
            <person name="Barry K.W."/>
            <person name="Bougher N.L."/>
            <person name="Buchanan P."/>
            <person name="Buyck B."/>
            <person name="Bense V."/>
            <person name="Catcheside P."/>
            <person name="Chovatia M."/>
            <person name="Cooper J."/>
            <person name="Damon W."/>
            <person name="Desjardin D."/>
            <person name="Finy P."/>
            <person name="Geml J."/>
            <person name="Haridas S."/>
            <person name="Hughes K."/>
            <person name="Justo A."/>
            <person name="Karasinski D."/>
            <person name="Kautmanova I."/>
            <person name="Kiss B."/>
            <person name="Kocsube S."/>
            <person name="Kotiranta H."/>
            <person name="LaButti K.M."/>
            <person name="Lechner B.E."/>
            <person name="Liimatainen K."/>
            <person name="Lipzen A."/>
            <person name="Lukacs Z."/>
            <person name="Mihaltcheva S."/>
            <person name="Morgado L.N."/>
            <person name="Niskanen T."/>
            <person name="Noordeloos M.E."/>
            <person name="Ohm R.A."/>
            <person name="Ortiz-Santana B."/>
            <person name="Ovrebo C."/>
            <person name="Racz N."/>
            <person name="Riley R."/>
            <person name="Savchenko A."/>
            <person name="Shiryaev A."/>
            <person name="Soop K."/>
            <person name="Spirin V."/>
            <person name="Szebenyi C."/>
            <person name="Tomsovsky M."/>
            <person name="Tulloss R.E."/>
            <person name="Uehling J."/>
            <person name="Grigoriev I.V."/>
            <person name="Vagvolgyi C."/>
            <person name="Papp T."/>
            <person name="Martin F.M."/>
            <person name="Miettinen O."/>
            <person name="Hibbett D.S."/>
            <person name="Nagy L.G."/>
        </authorList>
    </citation>
    <scope>NUCLEOTIDE SEQUENCE [LARGE SCALE GENOMIC DNA]</scope>
    <source>
        <strain evidence="1 2">FP101781</strain>
    </source>
</reference>
<comment type="caution">
    <text evidence="1">The sequence shown here is derived from an EMBL/GenBank/DDBJ whole genome shotgun (WGS) entry which is preliminary data.</text>
</comment>
<dbReference type="EMBL" id="QPFP01000014">
    <property type="protein sequence ID" value="TEB32613.1"/>
    <property type="molecule type" value="Genomic_DNA"/>
</dbReference>
<sequence length="275" mass="30289">MAQLIRSAKSGSDWTYNERYGYNISITPTSPADFFQPGPDPLLDHLDPSILTTPATDADDLNLSEATSEYLGYLDLATRATQESAIDDFAAATLRLLGFRAPNTTVATCYTIPLIICAEKRTAHTDACVIRRPNTILLVLVKDRSIFDSTAALEVESQVVAGTIAAFQFNNAKRAENGRPTLEAMTIPCITISGTTPTFYLVPVYTIPVTKELSDAVITGQYPTSQTQVLKCITIATYPRRVRGGMADLEFRKIALKRFLAFKDLAKSHWQHYVV</sequence>
<organism evidence="1 2">
    <name type="scientific">Coprinellus micaceus</name>
    <name type="common">Glistening ink-cap mushroom</name>
    <name type="synonym">Coprinus micaceus</name>
    <dbReference type="NCBI Taxonomy" id="71717"/>
    <lineage>
        <taxon>Eukaryota</taxon>
        <taxon>Fungi</taxon>
        <taxon>Dikarya</taxon>
        <taxon>Basidiomycota</taxon>
        <taxon>Agaricomycotina</taxon>
        <taxon>Agaricomycetes</taxon>
        <taxon>Agaricomycetidae</taxon>
        <taxon>Agaricales</taxon>
        <taxon>Agaricineae</taxon>
        <taxon>Psathyrellaceae</taxon>
        <taxon>Coprinellus</taxon>
    </lineage>
</organism>
<name>A0A4Y7TEL2_COPMI</name>
<dbReference type="Proteomes" id="UP000298030">
    <property type="component" value="Unassembled WGS sequence"/>
</dbReference>
<protein>
    <recommendedName>
        <fullName evidence="3">Fungal-type protein kinase domain-containing protein</fullName>
    </recommendedName>
</protein>
<dbReference type="AlphaFoldDB" id="A0A4Y7TEL2"/>
<dbReference type="OrthoDB" id="3253976at2759"/>